<dbReference type="EMBL" id="CP009571">
    <property type="protein sequence ID" value="AIT06470.1"/>
    <property type="molecule type" value="Genomic_DNA"/>
</dbReference>
<proteinExistence type="predicted"/>
<reference evidence="1 2" key="1">
    <citation type="submission" date="2014-09" db="EMBL/GenBank/DDBJ databases">
        <title>Using Illumina technology Improving SMRT sequencing Genome Assembly by RASTools.</title>
        <authorList>
            <person name="Zhou Y."/>
            <person name="Ma T."/>
            <person name="Liu T."/>
        </authorList>
    </citation>
    <scope>NUCLEOTIDE SEQUENCE [LARGE SCALE GENOMIC DNA]</scope>
    <source>
        <strain evidence="1 2">ATCC 55669</strain>
    </source>
</reference>
<protein>
    <submittedName>
        <fullName evidence="1">Uncharacterized protein</fullName>
    </submittedName>
</protein>
<dbReference type="HOGENOM" id="CLU_2604278_0_0_5"/>
<evidence type="ECO:0000313" key="1">
    <source>
        <dbReference type="EMBL" id="AIT06470.1"/>
    </source>
</evidence>
<dbReference type="AlphaFoldDB" id="A0A097EFX7"/>
<accession>A0A097EFX7</accession>
<keyword evidence="2" id="KW-1185">Reference proteome</keyword>
<organism evidence="1 2">
    <name type="scientific">Sphingomonas taxi</name>
    <dbReference type="NCBI Taxonomy" id="1549858"/>
    <lineage>
        <taxon>Bacteria</taxon>
        <taxon>Pseudomonadati</taxon>
        <taxon>Pseudomonadota</taxon>
        <taxon>Alphaproteobacteria</taxon>
        <taxon>Sphingomonadales</taxon>
        <taxon>Sphingomonadaceae</taxon>
        <taxon>Sphingomonas</taxon>
    </lineage>
</organism>
<dbReference type="Proteomes" id="UP000033200">
    <property type="component" value="Chromosome"/>
</dbReference>
<dbReference type="KEGG" id="stax:MC45_08935"/>
<name>A0A097EFX7_9SPHN</name>
<gene>
    <name evidence="1" type="ORF">MC45_08935</name>
</gene>
<sequence length="79" mass="8842">MIVGGSREPRIVYLGKETSVHGFTPTSFERFDCERCISEAQSALTALRSKEVKHGAKAIFLTDPCALTDAEVRQERRDQ</sequence>
<evidence type="ECO:0000313" key="2">
    <source>
        <dbReference type="Proteomes" id="UP000033200"/>
    </source>
</evidence>